<evidence type="ECO:0000313" key="4">
    <source>
        <dbReference type="RefSeq" id="XP_024937912.1"/>
    </source>
</evidence>
<dbReference type="GeneID" id="112493934"/>
<accession>A0AAJ7VYY3</accession>
<dbReference type="RefSeq" id="XP_024937912.1">
    <property type="nucleotide sequence ID" value="XM_025082144.1"/>
</dbReference>
<proteinExistence type="predicted"/>
<feature type="compositionally biased region" description="Basic and acidic residues" evidence="1">
    <location>
        <begin position="102"/>
        <end position="114"/>
    </location>
</feature>
<feature type="signal peptide" evidence="2">
    <location>
        <begin position="1"/>
        <end position="22"/>
    </location>
</feature>
<feature type="chain" id="PRO_5042551796" evidence="2">
    <location>
        <begin position="23"/>
        <end position="242"/>
    </location>
</feature>
<name>A0AAJ7VYY3_CEPCN</name>
<feature type="region of interest" description="Disordered" evidence="1">
    <location>
        <begin position="181"/>
        <end position="203"/>
    </location>
</feature>
<reference evidence="4" key="1">
    <citation type="submission" date="2025-08" db="UniProtKB">
        <authorList>
            <consortium name="RefSeq"/>
        </authorList>
    </citation>
    <scope>IDENTIFICATION</scope>
</reference>
<protein>
    <submittedName>
        <fullName evidence="4">Uncharacterized protein LOC112493934</fullName>
    </submittedName>
</protein>
<feature type="region of interest" description="Disordered" evidence="1">
    <location>
        <begin position="102"/>
        <end position="143"/>
    </location>
</feature>
<organism evidence="3 4">
    <name type="scientific">Cephus cinctus</name>
    <name type="common">Wheat stem sawfly</name>
    <dbReference type="NCBI Taxonomy" id="211228"/>
    <lineage>
        <taxon>Eukaryota</taxon>
        <taxon>Metazoa</taxon>
        <taxon>Ecdysozoa</taxon>
        <taxon>Arthropoda</taxon>
        <taxon>Hexapoda</taxon>
        <taxon>Insecta</taxon>
        <taxon>Pterygota</taxon>
        <taxon>Neoptera</taxon>
        <taxon>Endopterygota</taxon>
        <taxon>Hymenoptera</taxon>
        <taxon>Cephoidea</taxon>
        <taxon>Cephidae</taxon>
        <taxon>Cephus</taxon>
    </lineage>
</organism>
<dbReference type="KEGG" id="ccin:112493934"/>
<dbReference type="Proteomes" id="UP000694920">
    <property type="component" value="Unplaced"/>
</dbReference>
<keyword evidence="3" id="KW-1185">Reference proteome</keyword>
<evidence type="ECO:0000256" key="1">
    <source>
        <dbReference type="SAM" id="MobiDB-lite"/>
    </source>
</evidence>
<feature type="compositionally biased region" description="Low complexity" evidence="1">
    <location>
        <begin position="123"/>
        <end position="135"/>
    </location>
</feature>
<evidence type="ECO:0000256" key="2">
    <source>
        <dbReference type="SAM" id="SignalP"/>
    </source>
</evidence>
<dbReference type="AlphaFoldDB" id="A0AAJ7VYY3"/>
<evidence type="ECO:0000313" key="3">
    <source>
        <dbReference type="Proteomes" id="UP000694920"/>
    </source>
</evidence>
<gene>
    <name evidence="4" type="primary">LOC112493934</name>
</gene>
<sequence>MKIKFCVLPICLWNVLLVSTSSSEVVKRSSENFDSGFKRNLDGPTDHYHSHRYHLHYHRRPHSGPNAMFPPSPPFHQFHPRPNNRNTPPKKEVHPWRIPEFEPPEDYHHPEKSFGEPTWEQNPSDTWPSSTDSSPATNGYTDFDMETKESQDEELLPDCHCKFQNVGSRTIVTVSVKTMSTPSTATSTSTTTSTTMSTSSTSSTTEFDWNKYVEKELSEDFSKNNSAGIGLIDVRQKEVEMN</sequence>
<keyword evidence="2" id="KW-0732">Signal</keyword>